<reference evidence="2" key="5">
    <citation type="journal article" date="2021" name="G3 (Bethesda)">
        <title>Aegilops tauschii genome assembly Aet v5.0 features greater sequence contiguity and improved annotation.</title>
        <authorList>
            <person name="Wang L."/>
            <person name="Zhu T."/>
            <person name="Rodriguez J.C."/>
            <person name="Deal K.R."/>
            <person name="Dubcovsky J."/>
            <person name="McGuire P.E."/>
            <person name="Lux T."/>
            <person name="Spannagl M."/>
            <person name="Mayer K.F.X."/>
            <person name="Baldrich P."/>
            <person name="Meyers B.C."/>
            <person name="Huo N."/>
            <person name="Gu Y.Q."/>
            <person name="Zhou H."/>
            <person name="Devos K.M."/>
            <person name="Bennetzen J.L."/>
            <person name="Unver T."/>
            <person name="Budak H."/>
            <person name="Gulick P.J."/>
            <person name="Galiba G."/>
            <person name="Kalapos B."/>
            <person name="Nelson D.R."/>
            <person name="Li P."/>
            <person name="You F.M."/>
            <person name="Luo M.C."/>
            <person name="Dvorak J."/>
        </authorList>
    </citation>
    <scope>NUCLEOTIDE SEQUENCE [LARGE SCALE GENOMIC DNA]</scope>
    <source>
        <strain evidence="2">cv. AL8/78</strain>
    </source>
</reference>
<sequence>GAPAFLPHRYAPLSPRTPPSLCRRPARRTPSLPYFPLHLHGHAASPPEPHCGRYDPPRRPTPEAAVEMHLSENEGIEGVRFAVTGGQGFVGAALCLELIRRGALEVCSLDGSTCAIPPLGPSSSSTPVSASSKVLSLTLFCLNYCGFFLMSP</sequence>
<dbReference type="EnsemblPlants" id="AET7Gv21054000.4">
    <property type="protein sequence ID" value="AET7Gv21054000.4"/>
    <property type="gene ID" value="AET7Gv21054000"/>
</dbReference>
<evidence type="ECO:0000313" key="3">
    <source>
        <dbReference type="Proteomes" id="UP000015105"/>
    </source>
</evidence>
<keyword evidence="3" id="KW-1185">Reference proteome</keyword>
<accession>A0A453SSF4</accession>
<name>A0A453SSF4_AEGTS</name>
<proteinExistence type="predicted"/>
<organism evidence="2 3">
    <name type="scientific">Aegilops tauschii subsp. strangulata</name>
    <name type="common">Goatgrass</name>
    <dbReference type="NCBI Taxonomy" id="200361"/>
    <lineage>
        <taxon>Eukaryota</taxon>
        <taxon>Viridiplantae</taxon>
        <taxon>Streptophyta</taxon>
        <taxon>Embryophyta</taxon>
        <taxon>Tracheophyta</taxon>
        <taxon>Spermatophyta</taxon>
        <taxon>Magnoliopsida</taxon>
        <taxon>Liliopsida</taxon>
        <taxon>Poales</taxon>
        <taxon>Poaceae</taxon>
        <taxon>BOP clade</taxon>
        <taxon>Pooideae</taxon>
        <taxon>Triticodae</taxon>
        <taxon>Triticeae</taxon>
        <taxon>Triticinae</taxon>
        <taxon>Aegilops</taxon>
    </lineage>
</organism>
<reference evidence="2" key="3">
    <citation type="journal article" date="2017" name="Nature">
        <title>Genome sequence of the progenitor of the wheat D genome Aegilops tauschii.</title>
        <authorList>
            <person name="Luo M.C."/>
            <person name="Gu Y.Q."/>
            <person name="Puiu D."/>
            <person name="Wang H."/>
            <person name="Twardziok S.O."/>
            <person name="Deal K.R."/>
            <person name="Huo N."/>
            <person name="Zhu T."/>
            <person name="Wang L."/>
            <person name="Wang Y."/>
            <person name="McGuire P.E."/>
            <person name="Liu S."/>
            <person name="Long H."/>
            <person name="Ramasamy R.K."/>
            <person name="Rodriguez J.C."/>
            <person name="Van S.L."/>
            <person name="Yuan L."/>
            <person name="Wang Z."/>
            <person name="Xia Z."/>
            <person name="Xiao L."/>
            <person name="Anderson O.D."/>
            <person name="Ouyang S."/>
            <person name="Liang Y."/>
            <person name="Zimin A.V."/>
            <person name="Pertea G."/>
            <person name="Qi P."/>
            <person name="Bennetzen J.L."/>
            <person name="Dai X."/>
            <person name="Dawson M.W."/>
            <person name="Muller H.G."/>
            <person name="Kugler K."/>
            <person name="Rivarola-Duarte L."/>
            <person name="Spannagl M."/>
            <person name="Mayer K.F.X."/>
            <person name="Lu F.H."/>
            <person name="Bevan M.W."/>
            <person name="Leroy P."/>
            <person name="Li P."/>
            <person name="You F.M."/>
            <person name="Sun Q."/>
            <person name="Liu Z."/>
            <person name="Lyons E."/>
            <person name="Wicker T."/>
            <person name="Salzberg S.L."/>
            <person name="Devos K.M."/>
            <person name="Dvorak J."/>
        </authorList>
    </citation>
    <scope>NUCLEOTIDE SEQUENCE [LARGE SCALE GENOMIC DNA]</scope>
    <source>
        <strain evidence="2">cv. AL8/78</strain>
    </source>
</reference>
<dbReference type="Proteomes" id="UP000015105">
    <property type="component" value="Chromosome 7D"/>
</dbReference>
<dbReference type="Gramene" id="AET7Gv21054000.4">
    <property type="protein sequence ID" value="AET7Gv21054000.4"/>
    <property type="gene ID" value="AET7Gv21054000"/>
</dbReference>
<evidence type="ECO:0000313" key="2">
    <source>
        <dbReference type="EnsemblPlants" id="AET7Gv21054000.4"/>
    </source>
</evidence>
<dbReference type="SUPFAM" id="SSF51735">
    <property type="entry name" value="NAD(P)-binding Rossmann-fold domains"/>
    <property type="match status" value="1"/>
</dbReference>
<evidence type="ECO:0008006" key="4">
    <source>
        <dbReference type="Google" id="ProtNLM"/>
    </source>
</evidence>
<protein>
    <recommendedName>
        <fullName evidence="4">3-beta hydroxysteroid dehydrogenase/isomerase domain-containing protein</fullName>
    </recommendedName>
</protein>
<dbReference type="STRING" id="200361.A0A453SSF4"/>
<reference evidence="3" key="1">
    <citation type="journal article" date="2014" name="Science">
        <title>Ancient hybridizations among the ancestral genomes of bread wheat.</title>
        <authorList>
            <consortium name="International Wheat Genome Sequencing Consortium,"/>
            <person name="Marcussen T."/>
            <person name="Sandve S.R."/>
            <person name="Heier L."/>
            <person name="Spannagl M."/>
            <person name="Pfeifer M."/>
            <person name="Jakobsen K.S."/>
            <person name="Wulff B.B."/>
            <person name="Steuernagel B."/>
            <person name="Mayer K.F."/>
            <person name="Olsen O.A."/>
        </authorList>
    </citation>
    <scope>NUCLEOTIDE SEQUENCE [LARGE SCALE GENOMIC DNA]</scope>
    <source>
        <strain evidence="3">cv. AL8/78</strain>
    </source>
</reference>
<reference evidence="3" key="2">
    <citation type="journal article" date="2017" name="Nat. Plants">
        <title>The Aegilops tauschii genome reveals multiple impacts of transposons.</title>
        <authorList>
            <person name="Zhao G."/>
            <person name="Zou C."/>
            <person name="Li K."/>
            <person name="Wang K."/>
            <person name="Li T."/>
            <person name="Gao L."/>
            <person name="Zhang X."/>
            <person name="Wang H."/>
            <person name="Yang Z."/>
            <person name="Liu X."/>
            <person name="Jiang W."/>
            <person name="Mao L."/>
            <person name="Kong X."/>
            <person name="Jiao Y."/>
            <person name="Jia J."/>
        </authorList>
    </citation>
    <scope>NUCLEOTIDE SEQUENCE [LARGE SCALE GENOMIC DNA]</scope>
    <source>
        <strain evidence="3">cv. AL8/78</strain>
    </source>
</reference>
<dbReference type="InterPro" id="IPR036291">
    <property type="entry name" value="NAD(P)-bd_dom_sf"/>
</dbReference>
<evidence type="ECO:0000256" key="1">
    <source>
        <dbReference type="SAM" id="MobiDB-lite"/>
    </source>
</evidence>
<feature type="region of interest" description="Disordered" evidence="1">
    <location>
        <begin position="1"/>
        <end position="25"/>
    </location>
</feature>
<dbReference type="AlphaFoldDB" id="A0A453SSF4"/>
<reference evidence="2" key="4">
    <citation type="submission" date="2019-03" db="UniProtKB">
        <authorList>
            <consortium name="EnsemblPlants"/>
        </authorList>
    </citation>
    <scope>IDENTIFICATION</scope>
</reference>
<dbReference type="Gene3D" id="3.40.50.720">
    <property type="entry name" value="NAD(P)-binding Rossmann-like Domain"/>
    <property type="match status" value="1"/>
</dbReference>